<keyword evidence="2" id="KW-1185">Reference proteome</keyword>
<evidence type="ECO:0000313" key="1">
    <source>
        <dbReference type="EMBL" id="KAJ0018100.1"/>
    </source>
</evidence>
<proteinExistence type="predicted"/>
<sequence length="99" mass="11282">MKEGEVVSDYHSRLINIVNQMKRNGEKLEDVRVIEKMLRSLTPSFEHVVAVTEESKDLEIMTTEELLGSLGVHELRIRRHDEVIGCEQALESKMAFDGG</sequence>
<dbReference type="EMBL" id="CM047747">
    <property type="protein sequence ID" value="KAJ0018100.1"/>
    <property type="molecule type" value="Genomic_DNA"/>
</dbReference>
<comment type="caution">
    <text evidence="1">The sequence shown here is derived from an EMBL/GenBank/DDBJ whole genome shotgun (WGS) entry which is preliminary data.</text>
</comment>
<name>A0ACC0XJ16_9ROSI</name>
<accession>A0ACC0XJ16</accession>
<dbReference type="Proteomes" id="UP001163603">
    <property type="component" value="Chromosome 12"/>
</dbReference>
<reference evidence="2" key="1">
    <citation type="journal article" date="2023" name="G3 (Bethesda)">
        <title>Genome assembly and association tests identify interacting loci associated with vigor, precocity, and sex in interspecific pistachio rootstocks.</title>
        <authorList>
            <person name="Palmer W."/>
            <person name="Jacygrad E."/>
            <person name="Sagayaradj S."/>
            <person name="Cavanaugh K."/>
            <person name="Han R."/>
            <person name="Bertier L."/>
            <person name="Beede B."/>
            <person name="Kafkas S."/>
            <person name="Golino D."/>
            <person name="Preece J."/>
            <person name="Michelmore R."/>
        </authorList>
    </citation>
    <scope>NUCLEOTIDE SEQUENCE [LARGE SCALE GENOMIC DNA]</scope>
</reference>
<protein>
    <submittedName>
        <fullName evidence="1">Uncharacterized protein</fullName>
    </submittedName>
</protein>
<organism evidence="1 2">
    <name type="scientific">Pistacia integerrima</name>
    <dbReference type="NCBI Taxonomy" id="434235"/>
    <lineage>
        <taxon>Eukaryota</taxon>
        <taxon>Viridiplantae</taxon>
        <taxon>Streptophyta</taxon>
        <taxon>Embryophyta</taxon>
        <taxon>Tracheophyta</taxon>
        <taxon>Spermatophyta</taxon>
        <taxon>Magnoliopsida</taxon>
        <taxon>eudicotyledons</taxon>
        <taxon>Gunneridae</taxon>
        <taxon>Pentapetalae</taxon>
        <taxon>rosids</taxon>
        <taxon>malvids</taxon>
        <taxon>Sapindales</taxon>
        <taxon>Anacardiaceae</taxon>
        <taxon>Pistacia</taxon>
    </lineage>
</organism>
<evidence type="ECO:0000313" key="2">
    <source>
        <dbReference type="Proteomes" id="UP001163603"/>
    </source>
</evidence>
<gene>
    <name evidence="1" type="ORF">Pint_12332</name>
</gene>